<organism evidence="1 2">
    <name type="scientific">Brenthis ino</name>
    <name type="common">lesser marbled fritillary</name>
    <dbReference type="NCBI Taxonomy" id="405034"/>
    <lineage>
        <taxon>Eukaryota</taxon>
        <taxon>Metazoa</taxon>
        <taxon>Ecdysozoa</taxon>
        <taxon>Arthropoda</taxon>
        <taxon>Hexapoda</taxon>
        <taxon>Insecta</taxon>
        <taxon>Pterygota</taxon>
        <taxon>Neoptera</taxon>
        <taxon>Endopterygota</taxon>
        <taxon>Lepidoptera</taxon>
        <taxon>Glossata</taxon>
        <taxon>Ditrysia</taxon>
        <taxon>Papilionoidea</taxon>
        <taxon>Nymphalidae</taxon>
        <taxon>Heliconiinae</taxon>
        <taxon>Argynnini</taxon>
        <taxon>Brenthis</taxon>
    </lineage>
</organism>
<reference evidence="1" key="1">
    <citation type="submission" date="2021-12" db="EMBL/GenBank/DDBJ databases">
        <authorList>
            <person name="Martin H S."/>
        </authorList>
    </citation>
    <scope>NUCLEOTIDE SEQUENCE</scope>
</reference>
<feature type="non-terminal residue" evidence="1">
    <location>
        <position position="121"/>
    </location>
</feature>
<dbReference type="AlphaFoldDB" id="A0A8J9VFY3"/>
<dbReference type="Proteomes" id="UP000838878">
    <property type="component" value="Chromosome 2"/>
</dbReference>
<name>A0A8J9VFY3_9NEOP</name>
<evidence type="ECO:0000313" key="1">
    <source>
        <dbReference type="EMBL" id="CAH0720953.1"/>
    </source>
</evidence>
<gene>
    <name evidence="1" type="ORF">BINO364_LOCUS7108</name>
</gene>
<proteinExistence type="predicted"/>
<keyword evidence="2" id="KW-1185">Reference proteome</keyword>
<sequence>MRSTFAPNEFCVFSFINHSGIEMAFNIEHISIRLRGILARSAQLATTTVIQSRGVPSMNKNSFGSLYRRGERQGVRARGAGGGTRPVPAANPRRAGGRQLCACAGRRRVASYLPPHTVVFH</sequence>
<protein>
    <submittedName>
        <fullName evidence="1">Uncharacterized protein</fullName>
    </submittedName>
</protein>
<dbReference type="EMBL" id="OV170222">
    <property type="protein sequence ID" value="CAH0720953.1"/>
    <property type="molecule type" value="Genomic_DNA"/>
</dbReference>
<evidence type="ECO:0000313" key="2">
    <source>
        <dbReference type="Proteomes" id="UP000838878"/>
    </source>
</evidence>
<accession>A0A8J9VFY3</accession>